<protein>
    <recommendedName>
        <fullName evidence="4">DUF1318 domain-containing protein</fullName>
    </recommendedName>
</protein>
<dbReference type="PIRSF" id="PIRSF025560">
    <property type="entry name" value="UCP025560"/>
    <property type="match status" value="1"/>
</dbReference>
<dbReference type="KEGG" id="mars:A8C75_06545"/>
<gene>
    <name evidence="2" type="ORF">A8C75_06545</name>
</gene>
<organism evidence="2 3">
    <name type="scientific">Marinobacterium aestuarii</name>
    <dbReference type="NCBI Taxonomy" id="1821621"/>
    <lineage>
        <taxon>Bacteria</taxon>
        <taxon>Pseudomonadati</taxon>
        <taxon>Pseudomonadota</taxon>
        <taxon>Gammaproteobacteria</taxon>
        <taxon>Oceanospirillales</taxon>
        <taxon>Oceanospirillaceae</taxon>
        <taxon>Marinobacterium</taxon>
    </lineage>
</organism>
<reference evidence="2 3" key="2">
    <citation type="journal article" date="2018" name="Int. J. Syst. Evol. Microbiol.">
        <title>Marinobacterium aestuarii sp. nov., a benzene-degrading marine bacterium isolated from estuary sediment.</title>
        <authorList>
            <person name="Bae S.S."/>
            <person name="Jung J."/>
            <person name="Chung D."/>
            <person name="Baek K."/>
        </authorList>
    </citation>
    <scope>NUCLEOTIDE SEQUENCE [LARGE SCALE GENOMIC DNA]</scope>
    <source>
        <strain evidence="2 3">ST58-10</strain>
    </source>
</reference>
<dbReference type="InterPro" id="IPR008309">
    <property type="entry name" value="YdbL"/>
</dbReference>
<accession>A0A1A9EWC6</accession>
<dbReference type="Pfam" id="PF07027">
    <property type="entry name" value="DUF1318"/>
    <property type="match status" value="1"/>
</dbReference>
<sequence>MNNTLKSLLSLIALTASLLATSAWALSLDDAKSQGLVGERSNGYLGIVVNNPSADVKTLVADINSKRKQAYQESASSAGVELQIIELRIGQRLQQKTGGGQYIQTEGGAWQRK</sequence>
<name>A0A1A9EWC6_9GAMM</name>
<dbReference type="RefSeq" id="WP_067379716.1">
    <property type="nucleotide sequence ID" value="NZ_CP015839.1"/>
</dbReference>
<proteinExistence type="predicted"/>
<evidence type="ECO:0000313" key="2">
    <source>
        <dbReference type="EMBL" id="ANG62185.1"/>
    </source>
</evidence>
<reference evidence="3" key="1">
    <citation type="submission" date="2016-05" db="EMBL/GenBank/DDBJ databases">
        <authorList>
            <person name="Baek K."/>
            <person name="Yang S.-J."/>
        </authorList>
    </citation>
    <scope>NUCLEOTIDE SEQUENCE [LARGE SCALE GENOMIC DNA]</scope>
    <source>
        <strain evidence="3">ST58-10</strain>
    </source>
</reference>
<feature type="chain" id="PRO_5008386497" description="DUF1318 domain-containing protein" evidence="1">
    <location>
        <begin position="26"/>
        <end position="113"/>
    </location>
</feature>
<evidence type="ECO:0000313" key="3">
    <source>
        <dbReference type="Proteomes" id="UP000078070"/>
    </source>
</evidence>
<dbReference type="AlphaFoldDB" id="A0A1A9EWC6"/>
<feature type="signal peptide" evidence="1">
    <location>
        <begin position="1"/>
        <end position="25"/>
    </location>
</feature>
<dbReference type="STRING" id="1821621.A8C75_06545"/>
<dbReference type="Proteomes" id="UP000078070">
    <property type="component" value="Chromosome"/>
</dbReference>
<dbReference type="EMBL" id="CP015839">
    <property type="protein sequence ID" value="ANG62185.1"/>
    <property type="molecule type" value="Genomic_DNA"/>
</dbReference>
<keyword evidence="3" id="KW-1185">Reference proteome</keyword>
<dbReference type="OrthoDB" id="9798130at2"/>
<evidence type="ECO:0000256" key="1">
    <source>
        <dbReference type="SAM" id="SignalP"/>
    </source>
</evidence>
<keyword evidence="1" id="KW-0732">Signal</keyword>
<evidence type="ECO:0008006" key="4">
    <source>
        <dbReference type="Google" id="ProtNLM"/>
    </source>
</evidence>